<dbReference type="PANTHER" id="PTHR34406:SF1">
    <property type="entry name" value="PROTEIN YCEI"/>
    <property type="match status" value="1"/>
</dbReference>
<accession>A0A537M2M3</accession>
<dbReference type="SMART" id="SM00867">
    <property type="entry name" value="YceI"/>
    <property type="match status" value="1"/>
</dbReference>
<protein>
    <submittedName>
        <fullName evidence="3">YceI family protein</fullName>
    </submittedName>
</protein>
<gene>
    <name evidence="3" type="ORF">E6H02_03160</name>
</gene>
<dbReference type="InterPro" id="IPR036761">
    <property type="entry name" value="TTHA0802/YceI-like_sf"/>
</dbReference>
<dbReference type="InterPro" id="IPR007372">
    <property type="entry name" value="Lipid/polyisoprenoid-bd_YceI"/>
</dbReference>
<dbReference type="EMBL" id="VBAM01000104">
    <property type="protein sequence ID" value="TMJ14486.1"/>
    <property type="molecule type" value="Genomic_DNA"/>
</dbReference>
<evidence type="ECO:0000256" key="1">
    <source>
        <dbReference type="ARBA" id="ARBA00008812"/>
    </source>
</evidence>
<dbReference type="Gene3D" id="2.40.128.110">
    <property type="entry name" value="Lipid/polyisoprenoid-binding, YceI-like"/>
    <property type="match status" value="1"/>
</dbReference>
<comment type="similarity">
    <text evidence="1">Belongs to the UPF0312 family.</text>
</comment>
<name>A0A537M2M3_9BACT</name>
<dbReference type="PANTHER" id="PTHR34406">
    <property type="entry name" value="PROTEIN YCEI"/>
    <property type="match status" value="1"/>
</dbReference>
<evidence type="ECO:0000313" key="3">
    <source>
        <dbReference type="EMBL" id="TMJ14486.1"/>
    </source>
</evidence>
<organism evidence="3 4">
    <name type="scientific">Candidatus Segetimicrobium genomatis</name>
    <dbReference type="NCBI Taxonomy" id="2569760"/>
    <lineage>
        <taxon>Bacteria</taxon>
        <taxon>Bacillati</taxon>
        <taxon>Candidatus Sysuimicrobiota</taxon>
        <taxon>Candidatus Sysuimicrobiia</taxon>
        <taxon>Candidatus Sysuimicrobiales</taxon>
        <taxon>Candidatus Segetimicrobiaceae</taxon>
        <taxon>Candidatus Segetimicrobium</taxon>
    </lineage>
</organism>
<evidence type="ECO:0000313" key="4">
    <source>
        <dbReference type="Proteomes" id="UP000320393"/>
    </source>
</evidence>
<sequence length="223" mass="24524">MTRRGLSMQSALLVIWSTLLLTGLAPLRHAAVAAQVPPAPPMGLERFVIMPGESQVAYHVGEVFFNQNHQFNLATGVTRRLHGEVLIDRTHPLRSRLGPIAVVISQFASDSTRRDEMIRERWLESSRYPIAEFTPTEIKGLPDGDAQGRDIPLQVTGNLRIRDVARPVTFDVSLKLEGEAITGVATTKILMTDFGFDPPSILGILKAGNEVTLEFRFTARAAG</sequence>
<proteinExistence type="inferred from homology"/>
<dbReference type="AlphaFoldDB" id="A0A537M2M3"/>
<dbReference type="Proteomes" id="UP000320393">
    <property type="component" value="Unassembled WGS sequence"/>
</dbReference>
<dbReference type="Pfam" id="PF04264">
    <property type="entry name" value="YceI"/>
    <property type="match status" value="1"/>
</dbReference>
<comment type="caution">
    <text evidence="3">The sequence shown here is derived from an EMBL/GenBank/DDBJ whole genome shotgun (WGS) entry which is preliminary data.</text>
</comment>
<reference evidence="3 4" key="1">
    <citation type="journal article" date="2019" name="Nat. Microbiol.">
        <title>Mediterranean grassland soil C-N compound turnover is dependent on rainfall and depth, and is mediated by genomically divergent microorganisms.</title>
        <authorList>
            <person name="Diamond S."/>
            <person name="Andeer P.F."/>
            <person name="Li Z."/>
            <person name="Crits-Christoph A."/>
            <person name="Burstein D."/>
            <person name="Anantharaman K."/>
            <person name="Lane K.R."/>
            <person name="Thomas B.C."/>
            <person name="Pan C."/>
            <person name="Northen T.R."/>
            <person name="Banfield J.F."/>
        </authorList>
    </citation>
    <scope>NUCLEOTIDE SEQUENCE [LARGE SCALE GENOMIC DNA]</scope>
    <source>
        <strain evidence="3">NP_5</strain>
    </source>
</reference>
<dbReference type="SUPFAM" id="SSF101874">
    <property type="entry name" value="YceI-like"/>
    <property type="match status" value="1"/>
</dbReference>
<evidence type="ECO:0000259" key="2">
    <source>
        <dbReference type="SMART" id="SM00867"/>
    </source>
</evidence>
<feature type="domain" description="Lipid/polyisoprenoid-binding YceI-like" evidence="2">
    <location>
        <begin position="53"/>
        <end position="220"/>
    </location>
</feature>